<gene>
    <name evidence="4" type="ORF">PR001_g7564</name>
    <name evidence="3" type="ORF">PR002_g13387</name>
</gene>
<feature type="domain" description="HTH CENPB-type" evidence="2">
    <location>
        <begin position="11"/>
        <end position="84"/>
    </location>
</feature>
<dbReference type="InterPro" id="IPR006600">
    <property type="entry name" value="HTH_CenpB_DNA-bd_dom"/>
</dbReference>
<sequence length="133" mass="15304">MTATSQLRKVRLRGMATTLTCDVEVHMVQWINTYVFQRLPVSSLMLARKALYIIKNMSIPRNVFSASRGRAAGFLQRHHLTFRAKTRQRQVTTNDTDAAHYAFNVQVKQKMAELGVDVVYNADHTPVFFEYLP</sequence>
<dbReference type="OrthoDB" id="93523at2759"/>
<evidence type="ECO:0000313" key="3">
    <source>
        <dbReference type="EMBL" id="KAE9017449.1"/>
    </source>
</evidence>
<dbReference type="EMBL" id="QXFV01000381">
    <property type="protein sequence ID" value="KAE9039288.1"/>
    <property type="molecule type" value="Genomic_DNA"/>
</dbReference>
<reference evidence="5 6" key="1">
    <citation type="submission" date="2018-09" db="EMBL/GenBank/DDBJ databases">
        <title>Genomic investigation of the strawberry pathogen Phytophthora fragariae indicates pathogenicity is determined by transcriptional variation in three key races.</title>
        <authorList>
            <person name="Adams T.M."/>
            <person name="Armitage A.D."/>
            <person name="Sobczyk M.K."/>
            <person name="Bates H.J."/>
            <person name="Dunwell J.M."/>
            <person name="Nellist C.F."/>
            <person name="Harrison R.J."/>
        </authorList>
    </citation>
    <scope>NUCLEOTIDE SEQUENCE [LARGE SCALE GENOMIC DNA]</scope>
    <source>
        <strain evidence="4 5">SCRP249</strain>
        <strain evidence="3 6">SCRP324</strain>
    </source>
</reference>
<comment type="caution">
    <text evidence="3">The sequence shown here is derived from an EMBL/GenBank/DDBJ whole genome shotgun (WGS) entry which is preliminary data.</text>
</comment>
<keyword evidence="1" id="KW-0238">DNA-binding</keyword>
<accession>A0A6A3LEF0</accession>
<name>A0A6A3LEF0_9STRA</name>
<dbReference type="Proteomes" id="UP000435112">
    <property type="component" value="Unassembled WGS sequence"/>
</dbReference>
<protein>
    <recommendedName>
        <fullName evidence="2">HTH CENPB-type domain-containing protein</fullName>
    </recommendedName>
</protein>
<proteinExistence type="predicted"/>
<evidence type="ECO:0000259" key="2">
    <source>
        <dbReference type="PROSITE" id="PS51253"/>
    </source>
</evidence>
<dbReference type="Proteomes" id="UP000429607">
    <property type="component" value="Unassembled WGS sequence"/>
</dbReference>
<dbReference type="Gene3D" id="1.10.10.60">
    <property type="entry name" value="Homeodomain-like"/>
    <property type="match status" value="1"/>
</dbReference>
<evidence type="ECO:0000313" key="4">
    <source>
        <dbReference type="EMBL" id="KAE9039288.1"/>
    </source>
</evidence>
<dbReference type="AlphaFoldDB" id="A0A6A3LEF0"/>
<evidence type="ECO:0000256" key="1">
    <source>
        <dbReference type="ARBA" id="ARBA00023125"/>
    </source>
</evidence>
<dbReference type="Pfam" id="PF03221">
    <property type="entry name" value="HTH_Tnp_Tc5"/>
    <property type="match status" value="1"/>
</dbReference>
<dbReference type="InterPro" id="IPR009057">
    <property type="entry name" value="Homeodomain-like_sf"/>
</dbReference>
<dbReference type="GO" id="GO:0003677">
    <property type="term" value="F:DNA binding"/>
    <property type="evidence" value="ECO:0007669"/>
    <property type="project" value="UniProtKB-KW"/>
</dbReference>
<evidence type="ECO:0000313" key="5">
    <source>
        <dbReference type="Proteomes" id="UP000429607"/>
    </source>
</evidence>
<dbReference type="SUPFAM" id="SSF46689">
    <property type="entry name" value="Homeodomain-like"/>
    <property type="match status" value="1"/>
</dbReference>
<dbReference type="EMBL" id="QXFU01000882">
    <property type="protein sequence ID" value="KAE9017449.1"/>
    <property type="molecule type" value="Genomic_DNA"/>
</dbReference>
<evidence type="ECO:0000313" key="6">
    <source>
        <dbReference type="Proteomes" id="UP000435112"/>
    </source>
</evidence>
<dbReference type="PROSITE" id="PS51253">
    <property type="entry name" value="HTH_CENPB"/>
    <property type="match status" value="1"/>
</dbReference>
<organism evidence="3 6">
    <name type="scientific">Phytophthora rubi</name>
    <dbReference type="NCBI Taxonomy" id="129364"/>
    <lineage>
        <taxon>Eukaryota</taxon>
        <taxon>Sar</taxon>
        <taxon>Stramenopiles</taxon>
        <taxon>Oomycota</taxon>
        <taxon>Peronosporomycetes</taxon>
        <taxon>Peronosporales</taxon>
        <taxon>Peronosporaceae</taxon>
        <taxon>Phytophthora</taxon>
    </lineage>
</organism>